<sequence length="250" mass="27402">MPIEYYIFIAICWGLGGVITGFAGFGAALIAMPIIAMVVPMHIAVPCGTIVAFFMNIQMIRNYWRHIDWKRLLPMVCATPFGAFTGVSFARSVDGAYLQLGLGILLACFSIWALLFEERKERRPVHRAWGVLAGFSSSAIGSSIGMGGPPTIVFTSLSGWSKDRIKAGISGYFLVAGAVMLSFQIWAGLQNTSALLAACVSIPTIYLGIRLGINLSKKVGERSYRKNLFRMLILFAVIILYKAITQLWFS</sequence>
<feature type="transmembrane region" description="Helical" evidence="8">
    <location>
        <begin position="169"/>
        <end position="189"/>
    </location>
</feature>
<keyword evidence="3" id="KW-0813">Transport</keyword>
<dbReference type="AlphaFoldDB" id="Q6APE2"/>
<evidence type="ECO:0000313" key="9">
    <source>
        <dbReference type="EMBL" id="CAG35782.1"/>
    </source>
</evidence>
<protein>
    <recommendedName>
        <fullName evidence="8">Probable membrane transporter protein</fullName>
    </recommendedName>
</protein>
<dbReference type="PANTHER" id="PTHR30269:SF37">
    <property type="entry name" value="MEMBRANE TRANSPORTER PROTEIN"/>
    <property type="match status" value="1"/>
</dbReference>
<evidence type="ECO:0000256" key="7">
    <source>
        <dbReference type="ARBA" id="ARBA00023136"/>
    </source>
</evidence>
<evidence type="ECO:0000256" key="2">
    <source>
        <dbReference type="ARBA" id="ARBA00009142"/>
    </source>
</evidence>
<keyword evidence="5 8" id="KW-0812">Transmembrane</keyword>
<evidence type="ECO:0000256" key="3">
    <source>
        <dbReference type="ARBA" id="ARBA00022448"/>
    </source>
</evidence>
<dbReference type="RefSeq" id="WP_011188296.1">
    <property type="nucleotide sequence ID" value="NC_006138.1"/>
</dbReference>
<feature type="transmembrane region" description="Helical" evidence="8">
    <location>
        <begin position="7"/>
        <end position="35"/>
    </location>
</feature>
<evidence type="ECO:0000256" key="6">
    <source>
        <dbReference type="ARBA" id="ARBA00022989"/>
    </source>
</evidence>
<proteinExistence type="inferred from homology"/>
<accession>Q6APE2</accession>
<keyword evidence="4 8" id="KW-1003">Cell membrane</keyword>
<dbReference type="Proteomes" id="UP000000602">
    <property type="component" value="Chromosome"/>
</dbReference>
<comment type="subcellular location">
    <subcellularLocation>
        <location evidence="1 8">Cell membrane</location>
        <topology evidence="1 8">Multi-pass membrane protein</topology>
    </subcellularLocation>
</comment>
<feature type="transmembrane region" description="Helical" evidence="8">
    <location>
        <begin position="41"/>
        <end position="60"/>
    </location>
</feature>
<keyword evidence="7 8" id="KW-0472">Membrane</keyword>
<dbReference type="GO" id="GO:0005886">
    <property type="term" value="C:plasma membrane"/>
    <property type="evidence" value="ECO:0007669"/>
    <property type="project" value="UniProtKB-SubCell"/>
</dbReference>
<evidence type="ECO:0000313" key="10">
    <source>
        <dbReference type="Proteomes" id="UP000000602"/>
    </source>
</evidence>
<feature type="transmembrane region" description="Helical" evidence="8">
    <location>
        <begin position="72"/>
        <end position="90"/>
    </location>
</feature>
<evidence type="ECO:0000256" key="5">
    <source>
        <dbReference type="ARBA" id="ARBA00022692"/>
    </source>
</evidence>
<dbReference type="HOGENOM" id="CLU_054750_5_0_7"/>
<dbReference type="eggNOG" id="COG0730">
    <property type="taxonomic scope" value="Bacteria"/>
</dbReference>
<reference evidence="10" key="1">
    <citation type="journal article" date="2004" name="Environ. Microbiol.">
        <title>The genome of Desulfotalea psychrophila, a sulfate-reducing bacterium from permanently cold Arctic sediments.</title>
        <authorList>
            <person name="Rabus R."/>
            <person name="Ruepp A."/>
            <person name="Frickey T."/>
            <person name="Rattei T."/>
            <person name="Fartmann B."/>
            <person name="Stark M."/>
            <person name="Bauer M."/>
            <person name="Zibat A."/>
            <person name="Lombardot T."/>
            <person name="Becker I."/>
            <person name="Amann J."/>
            <person name="Gellner K."/>
            <person name="Teeling H."/>
            <person name="Leuschner W.D."/>
            <person name="Gloeckner F.-O."/>
            <person name="Lupas A.N."/>
            <person name="Amann R."/>
            <person name="Klenk H.-P."/>
        </authorList>
    </citation>
    <scope>NUCLEOTIDE SEQUENCE [LARGE SCALE GENOMIC DNA]</scope>
    <source>
        <strain evidence="10">DSM 12343 / LSv54</strain>
    </source>
</reference>
<dbReference type="InterPro" id="IPR002781">
    <property type="entry name" value="TM_pro_TauE-like"/>
</dbReference>
<evidence type="ECO:0000256" key="4">
    <source>
        <dbReference type="ARBA" id="ARBA00022475"/>
    </source>
</evidence>
<keyword evidence="10" id="KW-1185">Reference proteome</keyword>
<dbReference type="KEGG" id="dps:DP1053"/>
<comment type="similarity">
    <text evidence="2 8">Belongs to the 4-toluene sulfonate uptake permease (TSUP) (TC 2.A.102) family.</text>
</comment>
<dbReference type="OrthoDB" id="7843147at2"/>
<organism evidence="9 10">
    <name type="scientific">Desulfotalea psychrophila (strain LSv54 / DSM 12343)</name>
    <dbReference type="NCBI Taxonomy" id="177439"/>
    <lineage>
        <taxon>Bacteria</taxon>
        <taxon>Pseudomonadati</taxon>
        <taxon>Thermodesulfobacteriota</taxon>
        <taxon>Desulfobulbia</taxon>
        <taxon>Desulfobulbales</taxon>
        <taxon>Desulfocapsaceae</taxon>
        <taxon>Desulfotalea</taxon>
    </lineage>
</organism>
<dbReference type="EMBL" id="CR522870">
    <property type="protein sequence ID" value="CAG35782.1"/>
    <property type="molecule type" value="Genomic_DNA"/>
</dbReference>
<gene>
    <name evidence="9" type="ordered locus">DP1053</name>
</gene>
<feature type="transmembrane region" description="Helical" evidence="8">
    <location>
        <begin position="96"/>
        <end position="116"/>
    </location>
</feature>
<keyword evidence="6 8" id="KW-1133">Transmembrane helix</keyword>
<feature type="transmembrane region" description="Helical" evidence="8">
    <location>
        <begin position="228"/>
        <end position="249"/>
    </location>
</feature>
<dbReference type="InterPro" id="IPR052017">
    <property type="entry name" value="TSUP"/>
</dbReference>
<evidence type="ECO:0000256" key="8">
    <source>
        <dbReference type="RuleBase" id="RU363041"/>
    </source>
</evidence>
<evidence type="ECO:0000256" key="1">
    <source>
        <dbReference type="ARBA" id="ARBA00004651"/>
    </source>
</evidence>
<name>Q6APE2_DESPS</name>
<feature type="transmembrane region" description="Helical" evidence="8">
    <location>
        <begin position="195"/>
        <end position="216"/>
    </location>
</feature>
<dbReference type="Pfam" id="PF01925">
    <property type="entry name" value="TauE"/>
    <property type="match status" value="1"/>
</dbReference>
<dbReference type="PANTHER" id="PTHR30269">
    <property type="entry name" value="TRANSMEMBRANE PROTEIN YFCA"/>
    <property type="match status" value="1"/>
</dbReference>